<dbReference type="PANTHER" id="PTHR13932:SF6">
    <property type="entry name" value="OXYGEN-INDEPENDENT COPROPORPHYRINOGEN III OXIDASE"/>
    <property type="match status" value="1"/>
</dbReference>
<feature type="binding site" evidence="16">
    <location>
        <position position="143"/>
    </location>
    <ligand>
        <name>S-adenosyl-L-methionine</name>
        <dbReference type="ChEBI" id="CHEBI:59789"/>
        <label>1</label>
    </ligand>
</feature>
<organism evidence="19 20">
    <name type="scientific">Rhodohalobacter barkolensis</name>
    <dbReference type="NCBI Taxonomy" id="2053187"/>
    <lineage>
        <taxon>Bacteria</taxon>
        <taxon>Pseudomonadati</taxon>
        <taxon>Balneolota</taxon>
        <taxon>Balneolia</taxon>
        <taxon>Balneolales</taxon>
        <taxon>Balneolaceae</taxon>
        <taxon>Rhodohalobacter</taxon>
    </lineage>
</organism>
<dbReference type="Proteomes" id="UP000233398">
    <property type="component" value="Unassembled WGS sequence"/>
</dbReference>
<dbReference type="InterPro" id="IPR004558">
    <property type="entry name" value="Coprogen_oxidase_HemN"/>
</dbReference>
<dbReference type="PANTHER" id="PTHR13932">
    <property type="entry name" value="COPROPORPHYRINIGEN III OXIDASE"/>
    <property type="match status" value="1"/>
</dbReference>
<dbReference type="FunFam" id="1.10.10.920:FF:000001">
    <property type="entry name" value="Coproporphyrinogen-III oxidase"/>
    <property type="match status" value="1"/>
</dbReference>
<keyword evidence="20" id="KW-1185">Reference proteome</keyword>
<comment type="caution">
    <text evidence="19">The sequence shown here is derived from an EMBL/GenBank/DDBJ whole genome shotgun (WGS) entry which is preliminary data.</text>
</comment>
<evidence type="ECO:0000256" key="10">
    <source>
        <dbReference type="ARBA" id="ARBA00023004"/>
    </source>
</evidence>
<comment type="pathway">
    <text evidence="2 15">Porphyrin-containing compound metabolism; protoporphyrin-IX biosynthesis; protoporphyrinogen-IX from coproporphyrinogen-III (AdoMet route): step 1/1.</text>
</comment>
<feature type="binding site" evidence="16">
    <location>
        <position position="327"/>
    </location>
    <ligand>
        <name>S-adenosyl-L-methionine</name>
        <dbReference type="ChEBI" id="CHEBI:59789"/>
        <label>1</label>
    </ligand>
</feature>
<dbReference type="EC" id="1.3.98.3" evidence="15"/>
<evidence type="ECO:0000259" key="18">
    <source>
        <dbReference type="PROSITE" id="PS51918"/>
    </source>
</evidence>
<dbReference type="Gene3D" id="3.80.30.20">
    <property type="entry name" value="tm_1862 like domain"/>
    <property type="match status" value="1"/>
</dbReference>
<comment type="catalytic activity">
    <reaction evidence="14 15">
        <text>coproporphyrinogen III + 2 S-adenosyl-L-methionine = protoporphyrinogen IX + 2 5'-deoxyadenosine + 2 L-methionine + 2 CO2</text>
        <dbReference type="Rhea" id="RHEA:15425"/>
        <dbReference type="ChEBI" id="CHEBI:16526"/>
        <dbReference type="ChEBI" id="CHEBI:17319"/>
        <dbReference type="ChEBI" id="CHEBI:57307"/>
        <dbReference type="ChEBI" id="CHEBI:57309"/>
        <dbReference type="ChEBI" id="CHEBI:57844"/>
        <dbReference type="ChEBI" id="CHEBI:59789"/>
        <dbReference type="EC" id="1.3.98.3"/>
    </reaction>
</comment>
<feature type="binding site" evidence="16">
    <location>
        <position position="241"/>
    </location>
    <ligand>
        <name>S-adenosyl-L-methionine</name>
        <dbReference type="ChEBI" id="CHEBI:59789"/>
        <label>2</label>
    </ligand>
</feature>
<feature type="binding site" evidence="17">
    <location>
        <position position="59"/>
    </location>
    <ligand>
        <name>[4Fe-4S] cluster</name>
        <dbReference type="ChEBI" id="CHEBI:49883"/>
        <note>4Fe-4S-S-AdoMet</note>
    </ligand>
</feature>
<keyword evidence="10 15" id="KW-0408">Iron</keyword>
<dbReference type="InterPro" id="IPR006638">
    <property type="entry name" value="Elp3/MiaA/NifB-like_rSAM"/>
</dbReference>
<evidence type="ECO:0000256" key="5">
    <source>
        <dbReference type="ARBA" id="ARBA00022485"/>
    </source>
</evidence>
<dbReference type="RefSeq" id="WP_101074415.1">
    <property type="nucleotide sequence ID" value="NZ_PISP01000006.1"/>
</dbReference>
<gene>
    <name evidence="19" type="primary">hemN</name>
    <name evidence="19" type="ORF">CWD77_15080</name>
</gene>
<evidence type="ECO:0000256" key="7">
    <source>
        <dbReference type="ARBA" id="ARBA00022691"/>
    </source>
</evidence>
<dbReference type="OrthoDB" id="9808022at2"/>
<evidence type="ECO:0000256" key="15">
    <source>
        <dbReference type="PIRNR" id="PIRNR000167"/>
    </source>
</evidence>
<feature type="binding site" evidence="17">
    <location>
        <position position="63"/>
    </location>
    <ligand>
        <name>[4Fe-4S] cluster</name>
        <dbReference type="ChEBI" id="CHEBI:49883"/>
        <note>4Fe-4S-S-AdoMet</note>
    </ligand>
</feature>
<feature type="binding site" evidence="16">
    <location>
        <begin position="111"/>
        <end position="112"/>
    </location>
    <ligand>
        <name>S-adenosyl-L-methionine</name>
        <dbReference type="ChEBI" id="CHEBI:59789"/>
        <label>2</label>
    </ligand>
</feature>
<proteinExistence type="inferred from homology"/>
<dbReference type="SFLD" id="SFLDS00029">
    <property type="entry name" value="Radical_SAM"/>
    <property type="match status" value="1"/>
</dbReference>
<dbReference type="GO" id="GO:0006782">
    <property type="term" value="P:protoporphyrinogen IX biosynthetic process"/>
    <property type="evidence" value="ECO:0007669"/>
    <property type="project" value="UniProtKB-UniPathway"/>
</dbReference>
<comment type="subcellular location">
    <subcellularLocation>
        <location evidence="1 15">Cytoplasm</location>
    </subcellularLocation>
</comment>
<dbReference type="SFLD" id="SFLDG01065">
    <property type="entry name" value="anaerobic_coproporphyrinogen-I"/>
    <property type="match status" value="1"/>
</dbReference>
<evidence type="ECO:0000313" key="20">
    <source>
        <dbReference type="Proteomes" id="UP000233398"/>
    </source>
</evidence>
<dbReference type="EMBL" id="PISP01000006">
    <property type="protein sequence ID" value="PKD42720.1"/>
    <property type="molecule type" value="Genomic_DNA"/>
</dbReference>
<feature type="binding site" evidence="16">
    <location>
        <position position="207"/>
    </location>
    <ligand>
        <name>S-adenosyl-L-methionine</name>
        <dbReference type="ChEBI" id="CHEBI:59789"/>
        <label>2</label>
    </ligand>
</feature>
<keyword evidence="11 15" id="KW-0411">Iron-sulfur</keyword>
<reference evidence="19 20" key="1">
    <citation type="submission" date="2017-11" db="EMBL/GenBank/DDBJ databases">
        <title>Rhodohalobacter 15182 sp. nov., isolated from a salt lake.</title>
        <authorList>
            <person name="Han S."/>
        </authorList>
    </citation>
    <scope>NUCLEOTIDE SEQUENCE [LARGE SCALE GENOMIC DNA]</scope>
    <source>
        <strain evidence="19 20">15182</strain>
    </source>
</reference>
<dbReference type="CDD" id="cd01335">
    <property type="entry name" value="Radical_SAM"/>
    <property type="match status" value="1"/>
</dbReference>
<evidence type="ECO:0000256" key="9">
    <source>
        <dbReference type="ARBA" id="ARBA00023002"/>
    </source>
</evidence>
<evidence type="ECO:0000256" key="17">
    <source>
        <dbReference type="PIRSR" id="PIRSR000167-2"/>
    </source>
</evidence>
<evidence type="ECO:0000256" key="8">
    <source>
        <dbReference type="ARBA" id="ARBA00022723"/>
    </source>
</evidence>
<dbReference type="Gene3D" id="1.10.10.920">
    <property type="match status" value="1"/>
</dbReference>
<comment type="similarity">
    <text evidence="3 15">Belongs to the anaerobic coproporphyrinogen-III oxidase family.</text>
</comment>
<dbReference type="InterPro" id="IPR058240">
    <property type="entry name" value="rSAM_sf"/>
</dbReference>
<dbReference type="InterPro" id="IPR007197">
    <property type="entry name" value="rSAM"/>
</dbReference>
<evidence type="ECO:0000256" key="3">
    <source>
        <dbReference type="ARBA" id="ARBA00005493"/>
    </source>
</evidence>
<evidence type="ECO:0000256" key="2">
    <source>
        <dbReference type="ARBA" id="ARBA00004785"/>
    </source>
</evidence>
<feature type="binding site" evidence="17">
    <location>
        <position position="66"/>
    </location>
    <ligand>
        <name>[4Fe-4S] cluster</name>
        <dbReference type="ChEBI" id="CHEBI:49883"/>
        <note>4Fe-4S-S-AdoMet</note>
    </ligand>
</feature>
<feature type="binding site" evidence="16">
    <location>
        <begin position="65"/>
        <end position="67"/>
    </location>
    <ligand>
        <name>S-adenosyl-L-methionine</name>
        <dbReference type="ChEBI" id="CHEBI:59789"/>
        <label>2</label>
    </ligand>
</feature>
<feature type="binding site" evidence="16">
    <location>
        <position position="170"/>
    </location>
    <ligand>
        <name>S-adenosyl-L-methionine</name>
        <dbReference type="ChEBI" id="CHEBI:59789"/>
        <label>2</label>
    </ligand>
</feature>
<dbReference type="UniPathway" id="UPA00251">
    <property type="reaction ID" value="UER00323"/>
</dbReference>
<keyword evidence="5 15" id="KW-0004">4Fe-4S</keyword>
<sequence>MQTERDLIQKYNVPGPRYTSYPTAVQFQEIDNSETVIYRLKKRNGEPRNISLYFHVPFCFSLCWYCGCTKIITKNTDRGDVYIDYLAKEMDLIKEQLHSESEVIQLHMGGGTPTFLKPDQLRRLGTEIRKRFRYHKEIEFSVEIDPRTCSKEHVSALAEIGVNRASLGVQDTNEDVQKAIHRIQPFEQTEQVTRWLREAWINSINFDLIYGLPKQTLDTFQQTLRDVQTLDPDRYAVYSYAHLPNLMPSQRLLNEEDFPTPDEKLSMLMMAIDTLEGEGYRYIGMDHFSKEGDELTKALEEGTLQRNFQGYSTHANTDMYALGMSGISMVDSIYYQNTKDLDAYYTELDNGNLPVIKQMILSEDDRVRRDWISRLMCKPRVSFSDFNKKWNVDVKSYFADEWHRLDELEEDGLIIQLEEEIQITERGRLFLRNIAMAFDAYLSQGKQTNRYSKTV</sequence>
<name>A0A2N0VEZ1_9BACT</name>
<evidence type="ECO:0000256" key="1">
    <source>
        <dbReference type="ARBA" id="ARBA00004496"/>
    </source>
</evidence>
<comment type="function">
    <text evidence="13">Involved in the heme biosynthesis. Catalyzes the anaerobic oxidative decarboxylation of propionate groups of rings A and B of coproporphyrinogen III to yield the vinyl groups in protoporphyrinogen IX.</text>
</comment>
<dbReference type="SMART" id="SM00729">
    <property type="entry name" value="Elp3"/>
    <property type="match status" value="1"/>
</dbReference>
<dbReference type="GO" id="GO:0051539">
    <property type="term" value="F:4 iron, 4 sulfur cluster binding"/>
    <property type="evidence" value="ECO:0007669"/>
    <property type="project" value="UniProtKB-KW"/>
</dbReference>
<evidence type="ECO:0000256" key="11">
    <source>
        <dbReference type="ARBA" id="ARBA00023014"/>
    </source>
</evidence>
<keyword evidence="9 15" id="KW-0560">Oxidoreductase</keyword>
<feature type="binding site" evidence="16">
    <location>
        <position position="182"/>
    </location>
    <ligand>
        <name>S-adenosyl-L-methionine</name>
        <dbReference type="ChEBI" id="CHEBI:59789"/>
        <label>2</label>
    </ligand>
</feature>
<feature type="binding site" evidence="16">
    <location>
        <position position="110"/>
    </location>
    <ligand>
        <name>S-adenosyl-L-methionine</name>
        <dbReference type="ChEBI" id="CHEBI:59789"/>
        <label>1</label>
    </ligand>
</feature>
<dbReference type="AlphaFoldDB" id="A0A2N0VEZ1"/>
<evidence type="ECO:0000256" key="13">
    <source>
        <dbReference type="ARBA" id="ARBA00024295"/>
    </source>
</evidence>
<keyword evidence="8 15" id="KW-0479">Metal-binding</keyword>
<keyword evidence="6 15" id="KW-0963">Cytoplasm</keyword>
<dbReference type="GO" id="GO:0004109">
    <property type="term" value="F:coproporphyrinogen oxidase activity"/>
    <property type="evidence" value="ECO:0007669"/>
    <property type="project" value="InterPro"/>
</dbReference>
<dbReference type="GO" id="GO:0005737">
    <property type="term" value="C:cytoplasm"/>
    <property type="evidence" value="ECO:0007669"/>
    <property type="project" value="UniProtKB-SubCell"/>
</dbReference>
<dbReference type="GO" id="GO:0051989">
    <property type="term" value="F:coproporphyrinogen dehydrogenase activity"/>
    <property type="evidence" value="ECO:0007669"/>
    <property type="project" value="UniProtKB-EC"/>
</dbReference>
<dbReference type="Pfam" id="PF06969">
    <property type="entry name" value="HemN_C"/>
    <property type="match status" value="1"/>
</dbReference>
<protein>
    <recommendedName>
        <fullName evidence="15">Coproporphyrinogen-III oxidase</fullName>
        <ecNumber evidence="15">1.3.98.3</ecNumber>
    </recommendedName>
</protein>
<dbReference type="InterPro" id="IPR010723">
    <property type="entry name" value="HemN_C"/>
</dbReference>
<dbReference type="PIRSF" id="PIRSF000167">
    <property type="entry name" value="HemN"/>
    <property type="match status" value="1"/>
</dbReference>
<dbReference type="GO" id="GO:0046872">
    <property type="term" value="F:metal ion binding"/>
    <property type="evidence" value="ECO:0007669"/>
    <property type="project" value="UniProtKB-KW"/>
</dbReference>
<evidence type="ECO:0000313" key="19">
    <source>
        <dbReference type="EMBL" id="PKD42720.1"/>
    </source>
</evidence>
<dbReference type="Pfam" id="PF04055">
    <property type="entry name" value="Radical_SAM"/>
    <property type="match status" value="1"/>
</dbReference>
<evidence type="ECO:0000256" key="14">
    <source>
        <dbReference type="ARBA" id="ARBA00048321"/>
    </source>
</evidence>
<evidence type="ECO:0000256" key="6">
    <source>
        <dbReference type="ARBA" id="ARBA00022490"/>
    </source>
</evidence>
<dbReference type="NCBIfam" id="TIGR00538">
    <property type="entry name" value="hemN"/>
    <property type="match status" value="1"/>
</dbReference>
<dbReference type="PROSITE" id="PS51918">
    <property type="entry name" value="RADICAL_SAM"/>
    <property type="match status" value="1"/>
</dbReference>
<keyword evidence="12 15" id="KW-0627">Porphyrin biosynthesis</keyword>
<keyword evidence="7 15" id="KW-0949">S-adenosyl-L-methionine</keyword>
<evidence type="ECO:0000256" key="16">
    <source>
        <dbReference type="PIRSR" id="PIRSR000167-1"/>
    </source>
</evidence>
<feature type="domain" description="Radical SAM core" evidence="18">
    <location>
        <begin position="44"/>
        <end position="278"/>
    </location>
</feature>
<dbReference type="InterPro" id="IPR023404">
    <property type="entry name" value="rSAM_horseshoe"/>
</dbReference>
<feature type="binding site" evidence="16">
    <location>
        <position position="53"/>
    </location>
    <ligand>
        <name>S-adenosyl-L-methionine</name>
        <dbReference type="ChEBI" id="CHEBI:59789"/>
        <label>1</label>
    </ligand>
</feature>
<comment type="cofactor">
    <cofactor evidence="15 17">
        <name>[4Fe-4S] cluster</name>
        <dbReference type="ChEBI" id="CHEBI:49883"/>
    </cofactor>
    <text evidence="15 17">Binds 1 [4Fe-4S] cluster. The cluster is coordinated with 3 cysteines and an exchangeable S-adenosyl-L-methionine.</text>
</comment>
<evidence type="ECO:0000256" key="12">
    <source>
        <dbReference type="ARBA" id="ARBA00023244"/>
    </source>
</evidence>
<accession>A0A2N0VEZ1</accession>
<dbReference type="InterPro" id="IPR034505">
    <property type="entry name" value="Coproporphyrinogen-III_oxidase"/>
</dbReference>
<evidence type="ECO:0000256" key="4">
    <source>
        <dbReference type="ARBA" id="ARBA00011245"/>
    </source>
</evidence>
<comment type="subunit">
    <text evidence="4">Monomer.</text>
</comment>
<dbReference type="SUPFAM" id="SSF102114">
    <property type="entry name" value="Radical SAM enzymes"/>
    <property type="match status" value="1"/>
</dbReference>